<protein>
    <recommendedName>
        <fullName evidence="4">DUF11 domain-containing protein</fullName>
    </recommendedName>
</protein>
<dbReference type="Proteomes" id="UP000198885">
    <property type="component" value="Unassembled WGS sequence"/>
</dbReference>
<dbReference type="STRING" id="641238.SAMN04490244_103323"/>
<dbReference type="EMBL" id="FOGU01000003">
    <property type="protein sequence ID" value="SER86894.1"/>
    <property type="molecule type" value="Genomic_DNA"/>
</dbReference>
<accession>A0A1H9SPT8</accession>
<organism evidence="2 3">
    <name type="scientific">Tranquillimonas rosea</name>
    <dbReference type="NCBI Taxonomy" id="641238"/>
    <lineage>
        <taxon>Bacteria</taxon>
        <taxon>Pseudomonadati</taxon>
        <taxon>Pseudomonadota</taxon>
        <taxon>Alphaproteobacteria</taxon>
        <taxon>Rhodobacterales</taxon>
        <taxon>Roseobacteraceae</taxon>
        <taxon>Tranquillimonas</taxon>
    </lineage>
</organism>
<evidence type="ECO:0008006" key="4">
    <source>
        <dbReference type="Google" id="ProtNLM"/>
    </source>
</evidence>
<sequence>MVVALLVAGVASAQAPDGDAPASDRQVTNRAVIEFGPDEGALSTIEAETTISVVAPDVPGELSAWRVSGEEADTLGQEIVSPEYSPSGDADGPFVPVPERTGGAGAAAGLSPTERVRPDEDVVFVLVDPLENTDTGRRDSATLEVSDSVSGDTEMLRIYETGEDTGTFVGGICACSDTEAGRDGVLATQENSRVLAAAETRRFPERRFESSVTVGPVTPRGRVFDSRSGTPLNGARITIIDAETGAPADVFGADLESAFPATVESGGRVTDASGQGYDFDPGAYRFPYVEPGQYVFLVTPPEGYVAPSSRRPEEVAPPPGDDPEVNGASYLEPFAIASGETLIYDIPLDGAALLDVTRTGSADRLSPGEAIRYTATVGGSVPGRVMVNVTDMVPEGLKRVEGSLRIDGERPGIPVVRSRNGRSLRIEDLVLPEGERRRITYVARVTVAAPERGVLTSRTTVGGEDFAPASAIHGLEIGPAFGRDESAVLGQIQLGCGPSAGPPERDLSGIRVMLENGRYAETDARGRFTLRRVPRGGHVLALDRFTLPRGFAPILCRNNTRRAGAAGSVFVESRDGFVRRVSFNLAEVPVAETPDPDVPDTGTVSDHDEDWLNAAPRRAGLHFPPPGHLPPTRSLSAAVVRANGQTAKLFLNGEPVPELYKRPAVSSEGGARFLDNWRGAELEYGANRLRLVIRDADDAIVREETRTIRFNDRAESLEVVEEMSDLTTDGRSRPLVVFRAADADGTPLHPGAIVTVSVARPFAFAPGERLNDTREGAEPLQRTSATVDADGRFRMRLAPSRRSGIARFSVLDGETETTATAPISAAGRDWTAVGLVEGRVAAEQVAEAVATPGDSRLLTFGDVAVDGHAAVYLEGITPQGWNLTMRYDSAIDPDERDFFAEDPDRDYLVYGDESREGDAASSRSPLYFRLERGGTDLLWGDFETGIGDGRLADYTRSLTGARAIFEGDRQRLQLFAAEASLAFAEDEFPADGTSGPFDLSRSDILPNSETVVVETTARDDPLRVISRRDLRAGRDYSIDYVDGRLFLSEPLRARTADFDRNTLIVTYETDAARRDGVILGGRYDALPTERLRTGATLVYEDDIAGSDGAGQLFAVDGTYAVSEVLTARAEFAFSRQSASNLLDAARTTHAAEVSLTYEDGADLVEGYVRSQSTGFGIENLGEDPQTINVAALRASLVVSDDSTEDEDGTVHRNVLRFEGTARSERNVETGESLNIADAMLIREHDRRTRGAGLRFAARDDAPDQPDGRTLKGVVSDSYESADGRLRLSLAQEFTLWEEGDVAESDLGSLAVAYDASERLTLSATNEIAIGEDFRVDIASFGADYVAWPGATLSGGLVNVATGENSQTVGYLGFDQQLEFGEAISAYAGIEAQGALAGDLAETGPAARGGLTNPRLSDGFTTYSAGIQRVSDGWLGSVDTELGFTEESDHARLQTRATTPLTGDLSVGAYSSFFWADEHGGPVEQDHEIKLSAAWRPFDRPIVLLEQLEAIREADGETDELRIVNSLFYTRELEDRAELSLRHGLKRVVQDLDGDRVSDVLTLVGAEYRRDLTDWVDIGVHGASIWSLDGGGQRNSAGMSLGVTPFENGWVSLGYNVVGFRDRDFSESGYTDQGAFIQFRFKIDQGSFNEVF</sequence>
<gene>
    <name evidence="2" type="ORF">SAMN04490244_103323</name>
</gene>
<name>A0A1H9SPT8_9RHOB</name>
<dbReference type="RefSeq" id="WP_092690655.1">
    <property type="nucleotide sequence ID" value="NZ_FOGU01000003.1"/>
</dbReference>
<evidence type="ECO:0000256" key="1">
    <source>
        <dbReference type="SAM" id="MobiDB-lite"/>
    </source>
</evidence>
<proteinExistence type="predicted"/>
<dbReference type="OrthoDB" id="9773411at2"/>
<evidence type="ECO:0000313" key="2">
    <source>
        <dbReference type="EMBL" id="SER86894.1"/>
    </source>
</evidence>
<evidence type="ECO:0000313" key="3">
    <source>
        <dbReference type="Proteomes" id="UP000198885"/>
    </source>
</evidence>
<reference evidence="2 3" key="1">
    <citation type="submission" date="2016-10" db="EMBL/GenBank/DDBJ databases">
        <authorList>
            <person name="de Groot N.N."/>
        </authorList>
    </citation>
    <scope>NUCLEOTIDE SEQUENCE [LARGE SCALE GENOMIC DNA]</scope>
    <source>
        <strain evidence="2 3">DSM 23042</strain>
    </source>
</reference>
<feature type="region of interest" description="Disordered" evidence="1">
    <location>
        <begin position="306"/>
        <end position="326"/>
    </location>
</feature>
<keyword evidence="3" id="KW-1185">Reference proteome</keyword>